<dbReference type="EMBL" id="QRGO01000002">
    <property type="protein sequence ID" value="RDV02194.1"/>
    <property type="molecule type" value="Genomic_DNA"/>
</dbReference>
<evidence type="ECO:0000256" key="10">
    <source>
        <dbReference type="ARBA" id="ARBA00029409"/>
    </source>
</evidence>
<evidence type="ECO:0000256" key="8">
    <source>
        <dbReference type="ARBA" id="ARBA00022840"/>
    </source>
</evidence>
<evidence type="ECO:0000256" key="11">
    <source>
        <dbReference type="ARBA" id="ARBA00029766"/>
    </source>
</evidence>
<evidence type="ECO:0000256" key="3">
    <source>
        <dbReference type="ARBA" id="ARBA00013253"/>
    </source>
</evidence>
<keyword evidence="15" id="KW-1185">Reference proteome</keyword>
<dbReference type="PROSITE" id="PS00794">
    <property type="entry name" value="HPPK"/>
    <property type="match status" value="1"/>
</dbReference>
<name>A0A371B3T8_9BRAD</name>
<evidence type="ECO:0000256" key="6">
    <source>
        <dbReference type="ARBA" id="ARBA00022741"/>
    </source>
</evidence>
<proteinExistence type="inferred from homology"/>
<evidence type="ECO:0000256" key="2">
    <source>
        <dbReference type="ARBA" id="ARBA00005810"/>
    </source>
</evidence>
<dbReference type="CDD" id="cd00483">
    <property type="entry name" value="HPPK"/>
    <property type="match status" value="1"/>
</dbReference>
<dbReference type="AlphaFoldDB" id="A0A371B3T8"/>
<dbReference type="RefSeq" id="WP_115518317.1">
    <property type="nucleotide sequence ID" value="NZ_QRGO01000002.1"/>
</dbReference>
<dbReference type="PANTHER" id="PTHR43071">
    <property type="entry name" value="2-AMINO-4-HYDROXY-6-HYDROXYMETHYLDIHYDROPTERIDINE PYROPHOSPHOKINASE"/>
    <property type="match status" value="1"/>
</dbReference>
<sequence>MTTDPTRAFLAFGGNVGDSRATLDRAVAMLAETPGVRLAARSSDYKTPPWGVTDQAPFINLCVGIDTTLAPLDLLARGQEIERALGRDRAKEQRWGPRTVDIDIIAYGDLSLDEPGLVLPHPRLFERAFVLMPLAEIAGRRRIAGRDLQEALQGVDTAGIERLPRRS</sequence>
<organism evidence="14 15">
    <name type="scientific">Undibacter mobilis</name>
    <dbReference type="NCBI Taxonomy" id="2292256"/>
    <lineage>
        <taxon>Bacteria</taxon>
        <taxon>Pseudomonadati</taxon>
        <taxon>Pseudomonadota</taxon>
        <taxon>Alphaproteobacteria</taxon>
        <taxon>Hyphomicrobiales</taxon>
        <taxon>Nitrobacteraceae</taxon>
        <taxon>Undibacter</taxon>
    </lineage>
</organism>
<dbReference type="GO" id="GO:0046656">
    <property type="term" value="P:folic acid biosynthetic process"/>
    <property type="evidence" value="ECO:0007669"/>
    <property type="project" value="UniProtKB-KW"/>
</dbReference>
<reference evidence="15" key="1">
    <citation type="submission" date="2018-08" db="EMBL/GenBank/DDBJ databases">
        <authorList>
            <person name="Kim S.-J."/>
            <person name="Jung G.-Y."/>
        </authorList>
    </citation>
    <scope>NUCLEOTIDE SEQUENCE [LARGE SCALE GENOMIC DNA]</scope>
    <source>
        <strain evidence="15">GY_H</strain>
    </source>
</reference>
<dbReference type="EC" id="2.7.6.3" evidence="3"/>
<comment type="similarity">
    <text evidence="2">Belongs to the HPPK family.</text>
</comment>
<dbReference type="UniPathway" id="UPA00077">
    <property type="reaction ID" value="UER00155"/>
</dbReference>
<dbReference type="PANTHER" id="PTHR43071:SF1">
    <property type="entry name" value="2-AMINO-4-HYDROXY-6-HYDROXYMETHYLDIHYDROPTERIDINE PYROPHOSPHOKINASE"/>
    <property type="match status" value="1"/>
</dbReference>
<evidence type="ECO:0000313" key="14">
    <source>
        <dbReference type="EMBL" id="RDV02194.1"/>
    </source>
</evidence>
<evidence type="ECO:0000256" key="7">
    <source>
        <dbReference type="ARBA" id="ARBA00022777"/>
    </source>
</evidence>
<keyword evidence="7 14" id="KW-0418">Kinase</keyword>
<protein>
    <recommendedName>
        <fullName evidence="4">2-amino-4-hydroxy-6-hydroxymethyldihydropteridine pyrophosphokinase</fullName>
        <ecNumber evidence="3">2.7.6.3</ecNumber>
    </recommendedName>
    <alternativeName>
        <fullName evidence="11">6-hydroxymethyl-7,8-dihydropterin pyrophosphokinase</fullName>
    </alternativeName>
    <alternativeName>
        <fullName evidence="12">7,8-dihydro-6-hydroxymethylpterin-pyrophosphokinase</fullName>
    </alternativeName>
</protein>
<evidence type="ECO:0000256" key="1">
    <source>
        <dbReference type="ARBA" id="ARBA00005051"/>
    </source>
</evidence>
<dbReference type="GO" id="GO:0016301">
    <property type="term" value="F:kinase activity"/>
    <property type="evidence" value="ECO:0007669"/>
    <property type="project" value="UniProtKB-KW"/>
</dbReference>
<gene>
    <name evidence="14" type="primary">folK</name>
    <name evidence="14" type="ORF">DXH78_16520</name>
</gene>
<comment type="pathway">
    <text evidence="1">Cofactor biosynthesis; tetrahydrofolate biosynthesis; 2-amino-4-hydroxy-6-hydroxymethyl-7,8-dihydropteridine diphosphate from 7,8-dihydroneopterin triphosphate: step 4/4.</text>
</comment>
<dbReference type="GO" id="GO:0005524">
    <property type="term" value="F:ATP binding"/>
    <property type="evidence" value="ECO:0007669"/>
    <property type="project" value="UniProtKB-KW"/>
</dbReference>
<accession>A0A371B3T8</accession>
<dbReference type="Proteomes" id="UP000263993">
    <property type="component" value="Unassembled WGS sequence"/>
</dbReference>
<dbReference type="InterPro" id="IPR035907">
    <property type="entry name" value="Hppk_sf"/>
</dbReference>
<dbReference type="GO" id="GO:0003848">
    <property type="term" value="F:2-amino-4-hydroxy-6-hydroxymethyldihydropteridine diphosphokinase activity"/>
    <property type="evidence" value="ECO:0007669"/>
    <property type="project" value="UniProtKB-EC"/>
</dbReference>
<dbReference type="Pfam" id="PF01288">
    <property type="entry name" value="HPPK"/>
    <property type="match status" value="1"/>
</dbReference>
<keyword evidence="5 14" id="KW-0808">Transferase</keyword>
<evidence type="ECO:0000259" key="13">
    <source>
        <dbReference type="PROSITE" id="PS00794"/>
    </source>
</evidence>
<feature type="domain" description="7,8-dihydro-6-hydroxymethylpterin-pyrophosphokinase" evidence="13">
    <location>
        <begin position="94"/>
        <end position="105"/>
    </location>
</feature>
<dbReference type="NCBIfam" id="TIGR01498">
    <property type="entry name" value="folK"/>
    <property type="match status" value="1"/>
</dbReference>
<evidence type="ECO:0000313" key="15">
    <source>
        <dbReference type="Proteomes" id="UP000263993"/>
    </source>
</evidence>
<keyword evidence="9" id="KW-0289">Folate biosynthesis</keyword>
<dbReference type="GO" id="GO:0046654">
    <property type="term" value="P:tetrahydrofolate biosynthetic process"/>
    <property type="evidence" value="ECO:0007669"/>
    <property type="project" value="UniProtKB-UniPathway"/>
</dbReference>
<comment type="function">
    <text evidence="10">Catalyzes the transfer of pyrophosphate from adenosine triphosphate (ATP) to 6-hydroxymethyl-7,8-dihydropterin, an enzymatic step in folate biosynthesis pathway.</text>
</comment>
<dbReference type="OrthoDB" id="9808041at2"/>
<evidence type="ECO:0000256" key="12">
    <source>
        <dbReference type="ARBA" id="ARBA00033413"/>
    </source>
</evidence>
<dbReference type="SUPFAM" id="SSF55083">
    <property type="entry name" value="6-hydroxymethyl-7,8-dihydropterin pyrophosphokinase, HPPK"/>
    <property type="match status" value="1"/>
</dbReference>
<keyword evidence="6" id="KW-0547">Nucleotide-binding</keyword>
<keyword evidence="8" id="KW-0067">ATP-binding</keyword>
<comment type="caution">
    <text evidence="14">The sequence shown here is derived from an EMBL/GenBank/DDBJ whole genome shotgun (WGS) entry which is preliminary data.</text>
</comment>
<evidence type="ECO:0000256" key="4">
    <source>
        <dbReference type="ARBA" id="ARBA00016218"/>
    </source>
</evidence>
<evidence type="ECO:0000256" key="9">
    <source>
        <dbReference type="ARBA" id="ARBA00022909"/>
    </source>
</evidence>
<dbReference type="Gene3D" id="3.30.70.560">
    <property type="entry name" value="7,8-Dihydro-6-hydroxymethylpterin-pyrophosphokinase HPPK"/>
    <property type="match status" value="1"/>
</dbReference>
<dbReference type="InterPro" id="IPR000550">
    <property type="entry name" value="Hppk"/>
</dbReference>
<evidence type="ECO:0000256" key="5">
    <source>
        <dbReference type="ARBA" id="ARBA00022679"/>
    </source>
</evidence>